<dbReference type="RefSeq" id="WP_069911106.1">
    <property type="nucleotide sequence ID" value="NZ_LAJE02000268.1"/>
</dbReference>
<proteinExistence type="inferred from homology"/>
<evidence type="ECO:0000256" key="2">
    <source>
        <dbReference type="ARBA" id="ARBA00022723"/>
    </source>
</evidence>
<keyword evidence="2 7" id="KW-0479">Metal-binding</keyword>
<feature type="binding site" evidence="6">
    <location>
        <begin position="212"/>
        <end position="213"/>
    </location>
    <ligand>
        <name>substrate</name>
    </ligand>
</feature>
<feature type="binding site" evidence="7">
    <location>
        <position position="120"/>
    </location>
    <ligand>
        <name>Zn(2+)</name>
        <dbReference type="ChEBI" id="CHEBI:29105"/>
    </ligand>
</feature>
<evidence type="ECO:0000256" key="3">
    <source>
        <dbReference type="ARBA" id="ARBA00022801"/>
    </source>
</evidence>
<evidence type="ECO:0000256" key="4">
    <source>
        <dbReference type="PIRNR" id="PIRNR038994"/>
    </source>
</evidence>
<reference evidence="8 9" key="1">
    <citation type="journal article" date="2015" name="Genome Announc.">
        <title>Genome Assemblies of Three Soil-Associated Devosia species: D. insulae, D. limi, and D. soli.</title>
        <authorList>
            <person name="Hassan Y.I."/>
            <person name="Lepp D."/>
            <person name="Zhou T."/>
        </authorList>
    </citation>
    <scope>NUCLEOTIDE SEQUENCE [LARGE SCALE GENOMIC DNA]</scope>
    <source>
        <strain evidence="8 9">DS-56</strain>
    </source>
</reference>
<dbReference type="PANTHER" id="PTHR11113">
    <property type="entry name" value="N-ACETYLGLUCOSAMINE-6-PHOSPHATE DEACETYLASE"/>
    <property type="match status" value="1"/>
</dbReference>
<accession>A0A1E5XM92</accession>
<sequence>MTAQLVGRDPDTGQGLAISIADGRIAAIDAADYNGPLYLSAGLIDLQVNGYATHDLNDGTVTPERVLALTEMMLALGTTTFLPTLVTASEANITAGLVAIREARARYPLVARAVPFVHVEGPFISIHDGPRGAHPAEQVRDADIAEYERWQAASGGLVGLLTLSPHSDAAIALVRHAAGQGVHVAIGHTDASPEQIHAAAAAGATLSTHLGNGISALLPRHPNVIWAQLADDRLTATLIGDSHHLPADTLKAMLRAKGLDKALLVSDVVSPGGLKPGIYHQTIGGRVELQANGRLGPPGTPYLAGAALPLGDCVARTVTMTGLSLAQVLGLATHNSGRFAGGRGLLEVSAAADLIQFEWTPGAERLTIAATYLGGERVWAR</sequence>
<keyword evidence="4" id="KW-0119">Carbohydrate metabolism</keyword>
<evidence type="ECO:0000313" key="9">
    <source>
        <dbReference type="Proteomes" id="UP000095463"/>
    </source>
</evidence>
<evidence type="ECO:0000256" key="5">
    <source>
        <dbReference type="PIRSR" id="PIRSR038994-1"/>
    </source>
</evidence>
<dbReference type="SUPFAM" id="SSF51556">
    <property type="entry name" value="Metallo-dependent hydrolases"/>
    <property type="match status" value="1"/>
</dbReference>
<dbReference type="GO" id="GO:0008448">
    <property type="term" value="F:N-acetylglucosamine-6-phosphate deacetylase activity"/>
    <property type="evidence" value="ECO:0007669"/>
    <property type="project" value="InterPro"/>
</dbReference>
<keyword evidence="9" id="KW-1185">Reference proteome</keyword>
<feature type="binding site" evidence="6">
    <location>
        <begin position="303"/>
        <end position="305"/>
    </location>
    <ligand>
        <name>substrate</name>
    </ligand>
</feature>
<keyword evidence="3 4" id="KW-0378">Hydrolase</keyword>
<dbReference type="PIRSF" id="PIRSF038994">
    <property type="entry name" value="NagA"/>
    <property type="match status" value="1"/>
</dbReference>
<dbReference type="PANTHER" id="PTHR11113:SF14">
    <property type="entry name" value="N-ACETYLGLUCOSAMINE-6-PHOSPHATE DEACETYLASE"/>
    <property type="match status" value="1"/>
</dbReference>
<dbReference type="InterPro" id="IPR003764">
    <property type="entry name" value="GlcNAc_6-P_deAcase"/>
</dbReference>
<comment type="cofactor">
    <cofactor evidence="7">
        <name>a divalent metal cation</name>
        <dbReference type="ChEBI" id="CHEBI:60240"/>
    </cofactor>
    <text evidence="7">Binds 1 divalent metal cation per subunit.</text>
</comment>
<feature type="binding site" evidence="7">
    <location>
        <position position="209"/>
    </location>
    <ligand>
        <name>Zn(2+)</name>
        <dbReference type="ChEBI" id="CHEBI:29105"/>
    </ligand>
</feature>
<evidence type="ECO:0000313" key="8">
    <source>
        <dbReference type="EMBL" id="OEO29695.1"/>
    </source>
</evidence>
<dbReference type="GO" id="GO:0006046">
    <property type="term" value="P:N-acetylglucosamine catabolic process"/>
    <property type="evidence" value="ECO:0007669"/>
    <property type="project" value="TreeGrafter"/>
</dbReference>
<dbReference type="OrthoDB" id="9776488at2"/>
<feature type="binding site" evidence="6">
    <location>
        <position position="244"/>
    </location>
    <ligand>
        <name>substrate</name>
    </ligand>
</feature>
<dbReference type="GO" id="GO:0046872">
    <property type="term" value="F:metal ion binding"/>
    <property type="evidence" value="ECO:0007669"/>
    <property type="project" value="UniProtKB-KW"/>
</dbReference>
<dbReference type="Proteomes" id="UP000095463">
    <property type="component" value="Unassembled WGS sequence"/>
</dbReference>
<gene>
    <name evidence="8" type="ORF">VW23_002050</name>
</gene>
<dbReference type="EMBL" id="LAJE02000268">
    <property type="protein sequence ID" value="OEO29695.1"/>
    <property type="molecule type" value="Genomic_DNA"/>
</dbReference>
<feature type="active site" description="Proton donor/acceptor" evidence="5">
    <location>
        <position position="267"/>
    </location>
</feature>
<dbReference type="AlphaFoldDB" id="A0A1E5XM92"/>
<name>A0A1E5XM92_9HYPH</name>
<evidence type="ECO:0000256" key="6">
    <source>
        <dbReference type="PIRSR" id="PIRSR038994-2"/>
    </source>
</evidence>
<feature type="binding site" evidence="6">
    <location>
        <position position="220"/>
    </location>
    <ligand>
        <name>substrate</name>
    </ligand>
</feature>
<comment type="caution">
    <text evidence="8">The sequence shown here is derived from an EMBL/GenBank/DDBJ whole genome shotgun (WGS) entry which is preliminary data.</text>
</comment>
<evidence type="ECO:0000256" key="7">
    <source>
        <dbReference type="PIRSR" id="PIRSR038994-3"/>
    </source>
</evidence>
<feature type="binding site" evidence="7">
    <location>
        <position position="188"/>
    </location>
    <ligand>
        <name>Zn(2+)</name>
        <dbReference type="ChEBI" id="CHEBI:29105"/>
    </ligand>
</feature>
<dbReference type="InterPro" id="IPR032466">
    <property type="entry name" value="Metal_Hydrolase"/>
</dbReference>
<comment type="similarity">
    <text evidence="1 4">Belongs to the metallo-dependent hydrolases superfamily. NagA family.</text>
</comment>
<organism evidence="8 9">
    <name type="scientific">Devosia insulae DS-56</name>
    <dbReference type="NCBI Taxonomy" id="1116389"/>
    <lineage>
        <taxon>Bacteria</taxon>
        <taxon>Pseudomonadati</taxon>
        <taxon>Pseudomonadota</taxon>
        <taxon>Alphaproteobacteria</taxon>
        <taxon>Hyphomicrobiales</taxon>
        <taxon>Devosiaceae</taxon>
        <taxon>Devosia</taxon>
    </lineage>
</organism>
<feature type="binding site" evidence="6">
    <location>
        <position position="133"/>
    </location>
    <ligand>
        <name>substrate</name>
    </ligand>
</feature>
<dbReference type="Gene3D" id="3.20.20.140">
    <property type="entry name" value="Metal-dependent hydrolases"/>
    <property type="match status" value="1"/>
</dbReference>
<evidence type="ECO:0000256" key="1">
    <source>
        <dbReference type="ARBA" id="ARBA00010716"/>
    </source>
</evidence>
<protein>
    <submittedName>
        <fullName evidence="8">N-acetylglucosamine-6-phosphate deacetylase</fullName>
    </submittedName>
</protein>